<dbReference type="InParanoid" id="A0A1V8SCC7"/>
<evidence type="ECO:0000313" key="2">
    <source>
        <dbReference type="EMBL" id="OQN96461.1"/>
    </source>
</evidence>
<evidence type="ECO:0008006" key="4">
    <source>
        <dbReference type="Google" id="ProtNLM"/>
    </source>
</evidence>
<dbReference type="PANTHER" id="PTHR41805">
    <property type="entry name" value="EXPRESSED PROTEIN"/>
    <property type="match status" value="1"/>
</dbReference>
<organism evidence="2 3">
    <name type="scientific">Cryoendolithus antarcticus</name>
    <dbReference type="NCBI Taxonomy" id="1507870"/>
    <lineage>
        <taxon>Eukaryota</taxon>
        <taxon>Fungi</taxon>
        <taxon>Dikarya</taxon>
        <taxon>Ascomycota</taxon>
        <taxon>Pezizomycotina</taxon>
        <taxon>Dothideomycetes</taxon>
        <taxon>Dothideomycetidae</taxon>
        <taxon>Cladosporiales</taxon>
        <taxon>Cladosporiaceae</taxon>
        <taxon>Cryoendolithus</taxon>
    </lineage>
</organism>
<dbReference type="STRING" id="1507870.A0A1V8SCC7"/>
<feature type="compositionally biased region" description="Basic and acidic residues" evidence="1">
    <location>
        <begin position="1"/>
        <end position="15"/>
    </location>
</feature>
<dbReference type="Proteomes" id="UP000192596">
    <property type="component" value="Unassembled WGS sequence"/>
</dbReference>
<keyword evidence="3" id="KW-1185">Reference proteome</keyword>
<evidence type="ECO:0000313" key="3">
    <source>
        <dbReference type="Proteomes" id="UP000192596"/>
    </source>
</evidence>
<feature type="compositionally biased region" description="Low complexity" evidence="1">
    <location>
        <begin position="97"/>
        <end position="108"/>
    </location>
</feature>
<feature type="region of interest" description="Disordered" evidence="1">
    <location>
        <begin position="1"/>
        <end position="42"/>
    </location>
</feature>
<dbReference type="PANTHER" id="PTHR41805:SF1">
    <property type="entry name" value="RRNA-PROCESSING PROTEIN FYV7"/>
    <property type="match status" value="1"/>
</dbReference>
<dbReference type="OrthoDB" id="2135053at2759"/>
<dbReference type="EMBL" id="NAJO01000066">
    <property type="protein sequence ID" value="OQN96461.1"/>
    <property type="molecule type" value="Genomic_DNA"/>
</dbReference>
<feature type="compositionally biased region" description="Basic and acidic residues" evidence="1">
    <location>
        <begin position="166"/>
        <end position="193"/>
    </location>
</feature>
<protein>
    <recommendedName>
        <fullName evidence="4">rRNA-processing protein FYV7</fullName>
    </recommendedName>
</protein>
<reference evidence="3" key="1">
    <citation type="submission" date="2017-03" db="EMBL/GenBank/DDBJ databases">
        <title>Genomes of endolithic fungi from Antarctica.</title>
        <authorList>
            <person name="Coleine C."/>
            <person name="Masonjones S."/>
            <person name="Stajich J.E."/>
        </authorList>
    </citation>
    <scope>NUCLEOTIDE SEQUENCE [LARGE SCALE GENOMIC DNA]</scope>
    <source>
        <strain evidence="3">CCFEE 5527</strain>
    </source>
</reference>
<accession>A0A1V8SCC7</accession>
<evidence type="ECO:0000256" key="1">
    <source>
        <dbReference type="SAM" id="MobiDB-lite"/>
    </source>
</evidence>
<name>A0A1V8SCC7_9PEZI</name>
<dbReference type="AlphaFoldDB" id="A0A1V8SCC7"/>
<gene>
    <name evidence="2" type="ORF">B0A48_17517</name>
</gene>
<proteinExistence type="predicted"/>
<sequence length="228" mass="25447">MAEKRKSTDTSDARPSKVRKGFQVGPANLPEGMHKRKTQQIKQSLIQRALIKKDYARLKKQGKIPEVEGLPVPASSHLDRPPSTEEADFAGFPDHNSAAPVESAPAPVISEPHPDRQTLINASASPEPAPPAPRPPRDPNRKRERKPRPNPFQKERDAALEAQAAADERRRVREEAERERAVRMEARERERRAMAKARSAGRNGQRKLGRESGVLLARVQRMVGQGKV</sequence>
<comment type="caution">
    <text evidence="2">The sequence shown here is derived from an EMBL/GenBank/DDBJ whole genome shotgun (WGS) entry which is preliminary data.</text>
</comment>
<feature type="region of interest" description="Disordered" evidence="1">
    <location>
        <begin position="61"/>
        <end position="212"/>
    </location>
</feature>